<dbReference type="EMBL" id="JAEACU010000009">
    <property type="protein sequence ID" value="KAH7518740.1"/>
    <property type="molecule type" value="Genomic_DNA"/>
</dbReference>
<gene>
    <name evidence="1" type="ORF">FEM48_Zijuj09G0203100</name>
</gene>
<name>A0A978UV40_ZIZJJ</name>
<evidence type="ECO:0000313" key="2">
    <source>
        <dbReference type="Proteomes" id="UP000813462"/>
    </source>
</evidence>
<dbReference type="AlphaFoldDB" id="A0A978UV40"/>
<dbReference type="Proteomes" id="UP000813462">
    <property type="component" value="Unassembled WGS sequence"/>
</dbReference>
<comment type="caution">
    <text evidence="1">The sequence shown here is derived from an EMBL/GenBank/DDBJ whole genome shotgun (WGS) entry which is preliminary data.</text>
</comment>
<organism evidence="1 2">
    <name type="scientific">Ziziphus jujuba var. spinosa</name>
    <dbReference type="NCBI Taxonomy" id="714518"/>
    <lineage>
        <taxon>Eukaryota</taxon>
        <taxon>Viridiplantae</taxon>
        <taxon>Streptophyta</taxon>
        <taxon>Embryophyta</taxon>
        <taxon>Tracheophyta</taxon>
        <taxon>Spermatophyta</taxon>
        <taxon>Magnoliopsida</taxon>
        <taxon>eudicotyledons</taxon>
        <taxon>Gunneridae</taxon>
        <taxon>Pentapetalae</taxon>
        <taxon>rosids</taxon>
        <taxon>fabids</taxon>
        <taxon>Rosales</taxon>
        <taxon>Rhamnaceae</taxon>
        <taxon>Paliureae</taxon>
        <taxon>Ziziphus</taxon>
    </lineage>
</organism>
<reference evidence="1" key="1">
    <citation type="journal article" date="2021" name="Front. Plant Sci.">
        <title>Chromosome-Scale Genome Assembly for Chinese Sour Jujube and Insights Into Its Genome Evolution and Domestication Signature.</title>
        <authorList>
            <person name="Shen L.-Y."/>
            <person name="Luo H."/>
            <person name="Wang X.-L."/>
            <person name="Wang X.-M."/>
            <person name="Qiu X.-J."/>
            <person name="Liu H."/>
            <person name="Zhou S.-S."/>
            <person name="Jia K.-H."/>
            <person name="Nie S."/>
            <person name="Bao Y.-T."/>
            <person name="Zhang R.-G."/>
            <person name="Yun Q.-Z."/>
            <person name="Chai Y.-H."/>
            <person name="Lu J.-Y."/>
            <person name="Li Y."/>
            <person name="Zhao S.-W."/>
            <person name="Mao J.-F."/>
            <person name="Jia S.-G."/>
            <person name="Mao Y.-M."/>
        </authorList>
    </citation>
    <scope>NUCLEOTIDE SEQUENCE</scope>
    <source>
        <strain evidence="1">AT0</strain>
        <tissue evidence="1">Leaf</tissue>
    </source>
</reference>
<evidence type="ECO:0000313" key="1">
    <source>
        <dbReference type="EMBL" id="KAH7518740.1"/>
    </source>
</evidence>
<proteinExistence type="predicted"/>
<sequence>MYEVYRTEQCRVNIYLQGLVFEGGGEKKGILDGIVGMGGRLGSEVAGRGGKLGFGRLGMLGSGGRVPGLGRDGCVVGSVGKGGGGEKKGILDGIVGMEGMFGSEVAGRGGKLSFGRLGMFGMVGSGGKVPGLGRDGCVVGNVGKGGGGEKKGMGGIVVGIVGMEGIFAGRGGKLSFGTAGMVGMLGRGGRVVGIVGIVGKFGMIGNGGNFGKFGGVLAVCKS</sequence>
<accession>A0A978UV40</accession>
<protein>
    <submittedName>
        <fullName evidence="1">Uncharacterized protein</fullName>
    </submittedName>
</protein>